<dbReference type="PANTHER" id="PTHR47326">
    <property type="entry name" value="TRANSPOSABLE ELEMENT TC3 TRANSPOSASE-LIKE PROTEIN"/>
    <property type="match status" value="1"/>
</dbReference>
<dbReference type="Proteomes" id="UP000499080">
    <property type="component" value="Unassembled WGS sequence"/>
</dbReference>
<organism evidence="1 2">
    <name type="scientific">Araneus ventricosus</name>
    <name type="common">Orbweaver spider</name>
    <name type="synonym">Epeira ventricosa</name>
    <dbReference type="NCBI Taxonomy" id="182803"/>
    <lineage>
        <taxon>Eukaryota</taxon>
        <taxon>Metazoa</taxon>
        <taxon>Ecdysozoa</taxon>
        <taxon>Arthropoda</taxon>
        <taxon>Chelicerata</taxon>
        <taxon>Arachnida</taxon>
        <taxon>Araneae</taxon>
        <taxon>Araneomorphae</taxon>
        <taxon>Entelegynae</taxon>
        <taxon>Araneoidea</taxon>
        <taxon>Araneidae</taxon>
        <taxon>Araneus</taxon>
    </lineage>
</organism>
<evidence type="ECO:0008006" key="3">
    <source>
        <dbReference type="Google" id="ProtNLM"/>
    </source>
</evidence>
<dbReference type="GO" id="GO:0003676">
    <property type="term" value="F:nucleic acid binding"/>
    <property type="evidence" value="ECO:0007669"/>
    <property type="project" value="InterPro"/>
</dbReference>
<comment type="caution">
    <text evidence="1">The sequence shown here is derived from an EMBL/GenBank/DDBJ whole genome shotgun (WGS) entry which is preliminary data.</text>
</comment>
<dbReference type="EMBL" id="BGPR01000785">
    <property type="protein sequence ID" value="GBM35447.1"/>
    <property type="molecule type" value="Genomic_DNA"/>
</dbReference>
<protein>
    <recommendedName>
        <fullName evidence="3">Tc1-like transposase DDE domain-containing protein</fullName>
    </recommendedName>
</protein>
<gene>
    <name evidence="1" type="ORF">AVEN_73246_1</name>
</gene>
<reference evidence="1 2" key="1">
    <citation type="journal article" date="2019" name="Sci. Rep.">
        <title>Orb-weaving spider Araneus ventricosus genome elucidates the spidroin gene catalogue.</title>
        <authorList>
            <person name="Kono N."/>
            <person name="Nakamura H."/>
            <person name="Ohtoshi R."/>
            <person name="Moran D.A.P."/>
            <person name="Shinohara A."/>
            <person name="Yoshida Y."/>
            <person name="Fujiwara M."/>
            <person name="Mori M."/>
            <person name="Tomita M."/>
            <person name="Arakawa K."/>
        </authorList>
    </citation>
    <scope>NUCLEOTIDE SEQUENCE [LARGE SCALE GENOMIC DNA]</scope>
</reference>
<name>A0A4Y2F3Z3_ARAVE</name>
<evidence type="ECO:0000313" key="1">
    <source>
        <dbReference type="EMBL" id="GBM35447.1"/>
    </source>
</evidence>
<proteinExistence type="predicted"/>
<dbReference type="OrthoDB" id="6436917at2759"/>
<accession>A0A4Y2F3Z3</accession>
<dbReference type="Gene3D" id="3.30.420.10">
    <property type="entry name" value="Ribonuclease H-like superfamily/Ribonuclease H"/>
    <property type="match status" value="1"/>
</dbReference>
<dbReference type="AlphaFoldDB" id="A0A4Y2F3Z3"/>
<keyword evidence="2" id="KW-1185">Reference proteome</keyword>
<sequence length="177" mass="19540">MWSQVNPHAIRPQKHQERWSLNVWAGILGDRLLGPYLLPERLSGQGDLVFLNEVLTEFLDDIPLAAIQGLWFQHDGAPAHFCAPVRGWLDMEYPGRWIGRGGPVLWPPRSPDLTPLEFFPMGSSQGTGVSRRSDNTNGLSCSSACCLYFGGPRDAATCDDSHSTACSSLPRHARLTL</sequence>
<evidence type="ECO:0000313" key="2">
    <source>
        <dbReference type="Proteomes" id="UP000499080"/>
    </source>
</evidence>
<dbReference type="PANTHER" id="PTHR47326:SF1">
    <property type="entry name" value="HTH PSQ-TYPE DOMAIN-CONTAINING PROTEIN"/>
    <property type="match status" value="1"/>
</dbReference>
<dbReference type="InterPro" id="IPR036397">
    <property type="entry name" value="RNaseH_sf"/>
</dbReference>